<comment type="caution">
    <text evidence="2">The sequence shown here is derived from an EMBL/GenBank/DDBJ whole genome shotgun (WGS) entry which is preliminary data.</text>
</comment>
<dbReference type="Gene3D" id="2.120.10.30">
    <property type="entry name" value="TolB, C-terminal domain"/>
    <property type="match status" value="1"/>
</dbReference>
<dbReference type="Gene3D" id="3.40.50.1820">
    <property type="entry name" value="alpha/beta hydrolase"/>
    <property type="match status" value="1"/>
</dbReference>
<dbReference type="EMBL" id="JACNEP010000001">
    <property type="protein sequence ID" value="MBC3764701.1"/>
    <property type="molecule type" value="Genomic_DNA"/>
</dbReference>
<dbReference type="PROSITE" id="PS51257">
    <property type="entry name" value="PROKAR_LIPOPROTEIN"/>
    <property type="match status" value="1"/>
</dbReference>
<dbReference type="GO" id="GO:0008236">
    <property type="term" value="F:serine-type peptidase activity"/>
    <property type="evidence" value="ECO:0007669"/>
    <property type="project" value="InterPro"/>
</dbReference>
<sequence length="669" mass="74019">MRYLLIPLVVLITACQPQTPDTKTMTKTIEYGGWPSPISAASIVEGSRGLSTLTYDNGYVYWVESRPEEQGRNTIMRWKEGSKAEEVLAAPWNARTRVHEYGGRSMLVHNDVIWFTNFKDQRLYRMPIGEEPKAITPDDKIRFGACELDVPRDRLICIREDHRALKEPKNTLVSVPANSMSEGEVLFEGSSFVSAAGLSPDGKSVAFVSWNHPNMPWDNTTLWSANFDADGKLSQLTEHNPNTQESVMDPQWDAQGNLYAISDRNNWWSLYQVSGSDFTLAVTQPDNTELGGPEWSVGKHYYHVRDDGSIIAEITQGAVSQLYLLNPTSKKMQSITPDSASLGGFVDSDNDLFIIQDPKTRPAELVAVTDIANRKISVLRKTKDKSLDPSWIPATREVSFPVNDNATAYGTYFPPTNPDVAAPKNSAPPLIVMIHGGPTGNSSPTYSVSKYYWTSRGFAILDVNYRGSTGYGREYRKALYGEWGIADVQDAIAGAKWLGEQHLADPDKLIIRGGSAGGYTTLAALATSDVFKAGASYYGISDIEALAGDTHKFESRYLDQLIGPYPERKDLYIDRSPIHHLDGFNAPLLLLQGLDDKVVPPNQSQMIFDALKAKGIPTAYIPFEGEGHGFRKSENIITALNAELYFYSQVLGLPLTEDLPAIDIVGKKQ</sequence>
<accession>A0A8J6IPA0</accession>
<dbReference type="SUPFAM" id="SSF82171">
    <property type="entry name" value="DPP6 N-terminal domain-like"/>
    <property type="match status" value="1"/>
</dbReference>
<reference evidence="2" key="1">
    <citation type="journal article" date="2018" name="Int. J. Syst. Evol. Microbiol.">
        <title>Neptunicella marina gen. nov., sp. nov., isolated from surface seawater.</title>
        <authorList>
            <person name="Liu X."/>
            <person name="Lai Q."/>
            <person name="Du Y."/>
            <person name="Zhang X."/>
            <person name="Liu Z."/>
            <person name="Sun F."/>
            <person name="Shao Z."/>
        </authorList>
    </citation>
    <scope>NUCLEOTIDE SEQUENCE</scope>
    <source>
        <strain evidence="2">S27-2</strain>
    </source>
</reference>
<dbReference type="InterPro" id="IPR011042">
    <property type="entry name" value="6-blade_b-propeller_TolB-like"/>
</dbReference>
<gene>
    <name evidence="2" type="ORF">H8B19_02340</name>
</gene>
<proteinExistence type="predicted"/>
<dbReference type="InterPro" id="IPR001375">
    <property type="entry name" value="Peptidase_S9_cat"/>
</dbReference>
<protein>
    <submittedName>
        <fullName evidence="2">S9 family peptidase</fullName>
    </submittedName>
</protein>
<reference evidence="2" key="2">
    <citation type="submission" date="2020-08" db="EMBL/GenBank/DDBJ databases">
        <authorList>
            <person name="Lai Q."/>
        </authorList>
    </citation>
    <scope>NUCLEOTIDE SEQUENCE</scope>
    <source>
        <strain evidence="2">S27-2</strain>
    </source>
</reference>
<dbReference type="InterPro" id="IPR029058">
    <property type="entry name" value="AB_hydrolase_fold"/>
</dbReference>
<dbReference type="RefSeq" id="WP_186505160.1">
    <property type="nucleotide sequence ID" value="NZ_JACNEP010000001.1"/>
</dbReference>
<dbReference type="GO" id="GO:0006508">
    <property type="term" value="P:proteolysis"/>
    <property type="evidence" value="ECO:0007669"/>
    <property type="project" value="InterPro"/>
</dbReference>
<dbReference type="Pfam" id="PF00326">
    <property type="entry name" value="Peptidase_S9"/>
    <property type="match status" value="1"/>
</dbReference>
<dbReference type="PANTHER" id="PTHR43056">
    <property type="entry name" value="PEPTIDASE S9 PROLYL OLIGOPEPTIDASE"/>
    <property type="match status" value="1"/>
</dbReference>
<dbReference type="Proteomes" id="UP000601768">
    <property type="component" value="Unassembled WGS sequence"/>
</dbReference>
<organism evidence="2 3">
    <name type="scientific">Neptunicella marina</name>
    <dbReference type="NCBI Taxonomy" id="2125989"/>
    <lineage>
        <taxon>Bacteria</taxon>
        <taxon>Pseudomonadati</taxon>
        <taxon>Pseudomonadota</taxon>
        <taxon>Gammaproteobacteria</taxon>
        <taxon>Alteromonadales</taxon>
        <taxon>Alteromonadaceae</taxon>
        <taxon>Neptunicella</taxon>
    </lineage>
</organism>
<dbReference type="SUPFAM" id="SSF53474">
    <property type="entry name" value="alpha/beta-Hydrolases"/>
    <property type="match status" value="1"/>
</dbReference>
<dbReference type="AlphaFoldDB" id="A0A8J6IPA0"/>
<evidence type="ECO:0000259" key="1">
    <source>
        <dbReference type="Pfam" id="PF00326"/>
    </source>
</evidence>
<feature type="domain" description="Peptidase S9 prolyl oligopeptidase catalytic" evidence="1">
    <location>
        <begin position="446"/>
        <end position="652"/>
    </location>
</feature>
<keyword evidence="3" id="KW-1185">Reference proteome</keyword>
<name>A0A8J6IPA0_9ALTE</name>
<dbReference type="InterPro" id="IPR050585">
    <property type="entry name" value="Xaa-Pro_dipeptidyl-ppase/CocE"/>
</dbReference>
<evidence type="ECO:0000313" key="3">
    <source>
        <dbReference type="Proteomes" id="UP000601768"/>
    </source>
</evidence>
<dbReference type="PANTHER" id="PTHR43056:SF5">
    <property type="entry name" value="PEPTIDASE S9 PROLYL OLIGOPEPTIDASE CATALYTIC DOMAIN-CONTAINING PROTEIN"/>
    <property type="match status" value="1"/>
</dbReference>
<evidence type="ECO:0000313" key="2">
    <source>
        <dbReference type="EMBL" id="MBC3764701.1"/>
    </source>
</evidence>